<dbReference type="Gene3D" id="3.90.1010.10">
    <property type="match status" value="1"/>
</dbReference>
<evidence type="ECO:0000313" key="2">
    <source>
        <dbReference type="EMBL" id="MET3616680.1"/>
    </source>
</evidence>
<dbReference type="Pfam" id="PF01592">
    <property type="entry name" value="NifU_N"/>
    <property type="match status" value="1"/>
</dbReference>
<protein>
    <submittedName>
        <fullName evidence="2">Nitrogen fixation NifU-like protein</fullName>
    </submittedName>
</protein>
<proteinExistence type="predicted"/>
<reference evidence="2 3" key="1">
    <citation type="submission" date="2024-06" db="EMBL/GenBank/DDBJ databases">
        <title>Genomic Encyclopedia of Type Strains, Phase IV (KMG-IV): sequencing the most valuable type-strain genomes for metagenomic binning, comparative biology and taxonomic classification.</title>
        <authorList>
            <person name="Goeker M."/>
        </authorList>
    </citation>
    <scope>NUCLEOTIDE SEQUENCE [LARGE SCALE GENOMIC DNA]</scope>
    <source>
        <strain evidence="2 3">DSM 21460</strain>
    </source>
</reference>
<dbReference type="EMBL" id="JBEPMA010000001">
    <property type="protein sequence ID" value="MET3616680.1"/>
    <property type="molecule type" value="Genomic_DNA"/>
</dbReference>
<evidence type="ECO:0000259" key="1">
    <source>
        <dbReference type="Pfam" id="PF01592"/>
    </source>
</evidence>
<comment type="caution">
    <text evidence="2">The sequence shown here is derived from an EMBL/GenBank/DDBJ whole genome shotgun (WGS) entry which is preliminary data.</text>
</comment>
<dbReference type="SUPFAM" id="SSF82649">
    <property type="entry name" value="SufE/NifU"/>
    <property type="match status" value="1"/>
</dbReference>
<gene>
    <name evidence="2" type="ORF">ABID14_000300</name>
</gene>
<dbReference type="PANTHER" id="PTHR10093">
    <property type="entry name" value="IRON-SULFUR CLUSTER ASSEMBLY ENZYME NIFU HOMOLOG"/>
    <property type="match status" value="1"/>
</dbReference>
<feature type="domain" description="NIF system FeS cluster assembly NifU N-terminal" evidence="1">
    <location>
        <begin position="7"/>
        <end position="127"/>
    </location>
</feature>
<evidence type="ECO:0000313" key="3">
    <source>
        <dbReference type="Proteomes" id="UP001549162"/>
    </source>
</evidence>
<accession>A0ABV2J7D7</accession>
<dbReference type="RefSeq" id="WP_354366681.1">
    <property type="nucleotide sequence ID" value="NZ_JBEPMA010000001.1"/>
</dbReference>
<sequence length="151" mass="16889">MNLENIYTELILEHSRNKNNRRDLEEYTHKELGHNPSCGDEITLQLNVVDGIIKDISYNGHGCAISQASTSIMCDIVKGMKVEEAISMADKFIGMVKGEITDPDELEDLDDAIAFESIKNLPARVKCAVLSWYTLKDILINNKSEGSFNPN</sequence>
<organism evidence="2 3">
    <name type="scientific">Peptoniphilus olsenii</name>
    <dbReference type="NCBI Taxonomy" id="411570"/>
    <lineage>
        <taxon>Bacteria</taxon>
        <taxon>Bacillati</taxon>
        <taxon>Bacillota</taxon>
        <taxon>Tissierellia</taxon>
        <taxon>Tissierellales</taxon>
        <taxon>Peptoniphilaceae</taxon>
        <taxon>Peptoniphilus</taxon>
    </lineage>
</organism>
<dbReference type="NCBIfam" id="TIGR01994">
    <property type="entry name" value="SUF_scaf_2"/>
    <property type="match status" value="1"/>
</dbReference>
<dbReference type="CDD" id="cd06664">
    <property type="entry name" value="IscU_like"/>
    <property type="match status" value="1"/>
</dbReference>
<keyword evidence="3" id="KW-1185">Reference proteome</keyword>
<dbReference type="Proteomes" id="UP001549162">
    <property type="component" value="Unassembled WGS sequence"/>
</dbReference>
<dbReference type="InterPro" id="IPR002871">
    <property type="entry name" value="NIF_FeS_clus_asmbl_NifU_N"/>
</dbReference>
<name>A0ABV2J7D7_9FIRM</name>